<dbReference type="InterPro" id="IPR018944">
    <property type="entry name" value="DNA_pol_lambd_fingers_domain"/>
</dbReference>
<dbReference type="InterPro" id="IPR027421">
    <property type="entry name" value="DNA_pol_lamdba_lyase_dom_sf"/>
</dbReference>
<feature type="region of interest" description="Disordered" evidence="14">
    <location>
        <begin position="631"/>
        <end position="653"/>
    </location>
</feature>
<dbReference type="InterPro" id="IPR036420">
    <property type="entry name" value="BRCT_dom_sf"/>
</dbReference>
<dbReference type="AlphaFoldDB" id="A0A0G4EBQ4"/>
<evidence type="ECO:0000256" key="5">
    <source>
        <dbReference type="ARBA" id="ARBA00022679"/>
    </source>
</evidence>
<keyword evidence="6" id="KW-0548">Nucleotidyltransferase</keyword>
<dbReference type="PROSITE" id="PS50172">
    <property type="entry name" value="BRCT"/>
    <property type="match status" value="1"/>
</dbReference>
<evidence type="ECO:0000256" key="2">
    <source>
        <dbReference type="ARBA" id="ARBA00012417"/>
    </source>
</evidence>
<dbReference type="Pfam" id="PF10391">
    <property type="entry name" value="DNA_pol_lambd_f"/>
    <property type="match status" value="1"/>
</dbReference>
<evidence type="ECO:0000256" key="3">
    <source>
        <dbReference type="ARBA" id="ARBA00016513"/>
    </source>
</evidence>
<dbReference type="Pfam" id="PF14716">
    <property type="entry name" value="HHH_8"/>
    <property type="match status" value="1"/>
</dbReference>
<dbReference type="SUPFAM" id="SSF47802">
    <property type="entry name" value="DNA polymerase beta, N-terminal domain-like"/>
    <property type="match status" value="1"/>
</dbReference>
<dbReference type="EMBL" id="CDMY01000123">
    <property type="protein sequence ID" value="CEL92960.1"/>
    <property type="molecule type" value="Genomic_DNA"/>
</dbReference>
<dbReference type="GO" id="GO:0003887">
    <property type="term" value="F:DNA-directed DNA polymerase activity"/>
    <property type="evidence" value="ECO:0007669"/>
    <property type="project" value="UniProtKB-KW"/>
</dbReference>
<dbReference type="PRINTS" id="PR00870">
    <property type="entry name" value="DNAPOLXBETA"/>
</dbReference>
<dbReference type="Pfam" id="PF14791">
    <property type="entry name" value="DNA_pol_B_thumb"/>
    <property type="match status" value="1"/>
</dbReference>
<dbReference type="Proteomes" id="UP000041254">
    <property type="component" value="Unassembled WGS sequence"/>
</dbReference>
<dbReference type="InterPro" id="IPR043519">
    <property type="entry name" value="NT_sf"/>
</dbReference>
<feature type="region of interest" description="Disordered" evidence="14">
    <location>
        <begin position="128"/>
        <end position="175"/>
    </location>
</feature>
<dbReference type="Gene3D" id="3.30.210.10">
    <property type="entry name" value="DNA polymerase, thumb domain"/>
    <property type="match status" value="1"/>
</dbReference>
<dbReference type="InterPro" id="IPR029398">
    <property type="entry name" value="PolB_thumb"/>
</dbReference>
<name>A0A0G4EBQ4_VITBC</name>
<dbReference type="GO" id="GO:0003677">
    <property type="term" value="F:DNA binding"/>
    <property type="evidence" value="ECO:0007669"/>
    <property type="project" value="InterPro"/>
</dbReference>
<evidence type="ECO:0000256" key="1">
    <source>
        <dbReference type="ARBA" id="ARBA00001936"/>
    </source>
</evidence>
<dbReference type="InterPro" id="IPR010996">
    <property type="entry name" value="HHH_MUS81"/>
</dbReference>
<dbReference type="InterPro" id="IPR028207">
    <property type="entry name" value="DNA_pol_B_palm_palm"/>
</dbReference>
<reference evidence="16 17" key="1">
    <citation type="submission" date="2014-11" db="EMBL/GenBank/DDBJ databases">
        <authorList>
            <person name="Zhu J."/>
            <person name="Qi W."/>
            <person name="Song R."/>
        </authorList>
    </citation>
    <scope>NUCLEOTIDE SEQUENCE [LARGE SCALE GENOMIC DNA]</scope>
</reference>
<sequence length="715" mass="80453">MAESPSSGGVFSSCSLYFVRRGDLGLSRINTMSQRVKDKGGQVIQDITSTFIDEEGREKKELNPAITHIVVAKTLSRQGFLRFLHDSSLTEESISTGRAKVVRDEWMTKSSQTGKRQNDEAYLYQFTESAPSAPSSASRSAAASGGSDSHTTPPPPLPQQQQQQQPHPVVKQEPEDELAMEPHVGEGFGLGEDGEELMIEGGEDGTVDYTKPSLERNKWMAEHFTELSKGYKASSDQWRHYTYSRAAKFIAGLDKPILSADDIAGQQGIGPRVREKVQELLDTGKLQRLNNFKKDERLQALRSFCQIWGVGPSMAGRLWARGFRTLDDIKKHPEALDTDRQRRCLKYVDDFALKMTRAEVESIYQRVCEKAAELLPGELHLELCGSHRRGETHLGDIDILVTRTDDREVGTEVQRILDSLSGEGFIVDTLSMSEPDKGKAVQGGIPHPEDPGHPSVTFLGVCWPDRSGPKRRIDIKMWHRSEFPFALVHFTGAVGSGHFNRVIRQHAIHMGLHLSEHKLCKAMRDSKRKADHRPGNRRAAQDKIWQGQVIPCESEEEIFAALGIECRPPERRVPDQALMLECSKENALKKMHWFWPDAMVLDRSGSPLVKRQKIEHKAEEHAAIKDETLTQTQHQGEDQNHHHQHQREERLAVPAKVLELLDRQKRMCDSHRGVGVGPRIVKQPPAAEKKAEKKEARVKTEGEGEGEVRVKMEDD</sequence>
<dbReference type="InterPro" id="IPR022312">
    <property type="entry name" value="DNA_pol_X"/>
</dbReference>
<feature type="compositionally biased region" description="Low complexity" evidence="14">
    <location>
        <begin position="159"/>
        <end position="168"/>
    </location>
</feature>
<dbReference type="OrthoDB" id="205514at2759"/>
<dbReference type="CDD" id="cd00141">
    <property type="entry name" value="NT_POLXc"/>
    <property type="match status" value="1"/>
</dbReference>
<protein>
    <recommendedName>
        <fullName evidence="3">DNA polymerase lambda</fullName>
        <ecNumber evidence="2">2.7.7.7</ecNumber>
    </recommendedName>
</protein>
<dbReference type="PANTHER" id="PTHR11276:SF28">
    <property type="entry name" value="DNA POLYMERASE LAMBDA"/>
    <property type="match status" value="1"/>
</dbReference>
<dbReference type="InParanoid" id="A0A0G4EBQ4"/>
<dbReference type="OMA" id="QVIPCES"/>
<evidence type="ECO:0000256" key="11">
    <source>
        <dbReference type="ARBA" id="ARBA00023239"/>
    </source>
</evidence>
<keyword evidence="17" id="KW-1185">Reference proteome</keyword>
<dbReference type="Gene3D" id="1.10.150.20">
    <property type="entry name" value="5' to 3' exonuclease, C-terminal subdomain"/>
    <property type="match status" value="1"/>
</dbReference>
<evidence type="ECO:0000313" key="17">
    <source>
        <dbReference type="Proteomes" id="UP000041254"/>
    </source>
</evidence>
<dbReference type="GO" id="GO:0016829">
    <property type="term" value="F:lyase activity"/>
    <property type="evidence" value="ECO:0007669"/>
    <property type="project" value="UniProtKB-KW"/>
</dbReference>
<dbReference type="SUPFAM" id="SSF52113">
    <property type="entry name" value="BRCT domain"/>
    <property type="match status" value="1"/>
</dbReference>
<dbReference type="InterPro" id="IPR037160">
    <property type="entry name" value="DNA_Pol_thumb_sf"/>
</dbReference>
<dbReference type="PRINTS" id="PR00869">
    <property type="entry name" value="DNAPOLX"/>
</dbReference>
<dbReference type="STRING" id="1169540.A0A0G4EBQ4"/>
<dbReference type="VEuPathDB" id="CryptoDB:Vbra_11183"/>
<evidence type="ECO:0000259" key="15">
    <source>
        <dbReference type="PROSITE" id="PS50172"/>
    </source>
</evidence>
<accession>A0A0G4EBQ4</accession>
<dbReference type="SUPFAM" id="SSF81585">
    <property type="entry name" value="PsbU/PolX domain-like"/>
    <property type="match status" value="1"/>
</dbReference>
<evidence type="ECO:0000256" key="14">
    <source>
        <dbReference type="SAM" id="MobiDB-lite"/>
    </source>
</evidence>
<keyword evidence="4" id="KW-0237">DNA synthesis</keyword>
<dbReference type="PANTHER" id="PTHR11276">
    <property type="entry name" value="DNA POLYMERASE TYPE-X FAMILY MEMBER"/>
    <property type="match status" value="1"/>
</dbReference>
<evidence type="ECO:0000256" key="12">
    <source>
        <dbReference type="ARBA" id="ARBA00049244"/>
    </source>
</evidence>
<keyword evidence="7" id="KW-0235">DNA replication</keyword>
<dbReference type="EC" id="2.7.7.7" evidence="2"/>
<dbReference type="Gene3D" id="1.10.150.110">
    <property type="entry name" value="DNA polymerase beta, N-terminal domain-like"/>
    <property type="match status" value="1"/>
</dbReference>
<keyword evidence="10" id="KW-0234">DNA repair</keyword>
<dbReference type="GO" id="GO:0005634">
    <property type="term" value="C:nucleus"/>
    <property type="evidence" value="ECO:0007669"/>
    <property type="project" value="TreeGrafter"/>
</dbReference>
<feature type="active site" description="Nucleophile; Schiff-base intermediate with DNA; for 5'-dRP lyase activity" evidence="13">
    <location>
        <position position="276"/>
    </location>
</feature>
<evidence type="ECO:0000256" key="13">
    <source>
        <dbReference type="PIRSR" id="PIRSR622312-50"/>
    </source>
</evidence>
<dbReference type="InterPro" id="IPR001357">
    <property type="entry name" value="BRCT_dom"/>
</dbReference>
<evidence type="ECO:0000256" key="4">
    <source>
        <dbReference type="ARBA" id="ARBA00022634"/>
    </source>
</evidence>
<feature type="compositionally biased region" description="Low complexity" evidence="14">
    <location>
        <begin position="129"/>
        <end position="149"/>
    </location>
</feature>
<evidence type="ECO:0000256" key="6">
    <source>
        <dbReference type="ARBA" id="ARBA00022695"/>
    </source>
</evidence>
<evidence type="ECO:0000313" key="16">
    <source>
        <dbReference type="EMBL" id="CEL92960.1"/>
    </source>
</evidence>
<feature type="region of interest" description="Disordered" evidence="14">
    <location>
        <begin position="669"/>
        <end position="715"/>
    </location>
</feature>
<proteinExistence type="predicted"/>
<dbReference type="Gene3D" id="3.30.460.10">
    <property type="entry name" value="Beta Polymerase, domain 2"/>
    <property type="match status" value="1"/>
</dbReference>
<evidence type="ECO:0000256" key="7">
    <source>
        <dbReference type="ARBA" id="ARBA00022705"/>
    </source>
</evidence>
<dbReference type="Pfam" id="PF14792">
    <property type="entry name" value="DNA_pol_B_palm"/>
    <property type="match status" value="1"/>
</dbReference>
<comment type="cofactor">
    <cofactor evidence="1">
        <name>Mn(2+)</name>
        <dbReference type="ChEBI" id="CHEBI:29035"/>
    </cofactor>
</comment>
<keyword evidence="5" id="KW-0808">Transferase</keyword>
<dbReference type="Gene3D" id="3.40.50.10190">
    <property type="entry name" value="BRCT domain"/>
    <property type="match status" value="1"/>
</dbReference>
<dbReference type="SMART" id="SM00483">
    <property type="entry name" value="POLXc"/>
    <property type="match status" value="1"/>
</dbReference>
<keyword evidence="8" id="KW-0227">DNA damage</keyword>
<comment type="catalytic activity">
    <reaction evidence="12">
        <text>DNA(n) + a 2'-deoxyribonucleoside 5'-triphosphate = DNA(n+1) + diphosphate</text>
        <dbReference type="Rhea" id="RHEA:22508"/>
        <dbReference type="Rhea" id="RHEA-COMP:17339"/>
        <dbReference type="Rhea" id="RHEA-COMP:17340"/>
        <dbReference type="ChEBI" id="CHEBI:33019"/>
        <dbReference type="ChEBI" id="CHEBI:61560"/>
        <dbReference type="ChEBI" id="CHEBI:173112"/>
        <dbReference type="EC" id="2.7.7.7"/>
    </reaction>
</comment>
<evidence type="ECO:0000256" key="9">
    <source>
        <dbReference type="ARBA" id="ARBA00022932"/>
    </source>
</evidence>
<feature type="compositionally biased region" description="Basic and acidic residues" evidence="14">
    <location>
        <begin position="635"/>
        <end position="651"/>
    </location>
</feature>
<feature type="compositionally biased region" description="Basic and acidic residues" evidence="14">
    <location>
        <begin position="687"/>
        <end position="715"/>
    </location>
</feature>
<dbReference type="GO" id="GO:0006303">
    <property type="term" value="P:double-strand break repair via nonhomologous end joining"/>
    <property type="evidence" value="ECO:0007669"/>
    <property type="project" value="TreeGrafter"/>
</dbReference>
<dbReference type="InterPro" id="IPR002054">
    <property type="entry name" value="DNA-dir_DNA_pol_X"/>
</dbReference>
<gene>
    <name evidence="16" type="ORF">Vbra_11183</name>
</gene>
<keyword evidence="9" id="KW-0239">DNA-directed DNA polymerase</keyword>
<feature type="domain" description="BRCT" evidence="15">
    <location>
        <begin position="6"/>
        <end position="124"/>
    </location>
</feature>
<dbReference type="PhylomeDB" id="A0A0G4EBQ4"/>
<keyword evidence="11" id="KW-0456">Lyase</keyword>
<dbReference type="InterPro" id="IPR002008">
    <property type="entry name" value="DNA_pol_X_beta-like"/>
</dbReference>
<organism evidence="16 17">
    <name type="scientific">Vitrella brassicaformis (strain CCMP3155)</name>
    <dbReference type="NCBI Taxonomy" id="1169540"/>
    <lineage>
        <taxon>Eukaryota</taxon>
        <taxon>Sar</taxon>
        <taxon>Alveolata</taxon>
        <taxon>Colpodellida</taxon>
        <taxon>Vitrellaceae</taxon>
        <taxon>Vitrella</taxon>
    </lineage>
</organism>
<evidence type="ECO:0000256" key="10">
    <source>
        <dbReference type="ARBA" id="ARBA00023204"/>
    </source>
</evidence>
<dbReference type="SUPFAM" id="SSF81301">
    <property type="entry name" value="Nucleotidyltransferase"/>
    <property type="match status" value="1"/>
</dbReference>
<evidence type="ECO:0000256" key="8">
    <source>
        <dbReference type="ARBA" id="ARBA00022763"/>
    </source>
</evidence>